<dbReference type="STRING" id="5627.A0A1C7LNY9"/>
<feature type="coiled-coil region" evidence="1">
    <location>
        <begin position="211"/>
        <end position="270"/>
    </location>
</feature>
<dbReference type="Gene3D" id="3.40.50.300">
    <property type="entry name" value="P-loop containing nucleotide triphosphate hydrolases"/>
    <property type="match status" value="1"/>
</dbReference>
<dbReference type="Pfam" id="PF07693">
    <property type="entry name" value="KAP_NTPase"/>
    <property type="match status" value="1"/>
</dbReference>
<organism evidence="3 4">
    <name type="scientific">Grifola frondosa</name>
    <name type="common">Maitake</name>
    <name type="synonym">Polyporus frondosus</name>
    <dbReference type="NCBI Taxonomy" id="5627"/>
    <lineage>
        <taxon>Eukaryota</taxon>
        <taxon>Fungi</taxon>
        <taxon>Dikarya</taxon>
        <taxon>Basidiomycota</taxon>
        <taxon>Agaricomycotina</taxon>
        <taxon>Agaricomycetes</taxon>
        <taxon>Polyporales</taxon>
        <taxon>Grifolaceae</taxon>
        <taxon>Grifola</taxon>
    </lineage>
</organism>
<protein>
    <recommendedName>
        <fullName evidence="2">KAP NTPase domain-containing protein</fullName>
    </recommendedName>
</protein>
<dbReference type="OMA" id="TFINHIC"/>
<name>A0A1C7LNY9_GRIFR</name>
<evidence type="ECO:0000259" key="2">
    <source>
        <dbReference type="Pfam" id="PF07693"/>
    </source>
</evidence>
<comment type="caution">
    <text evidence="3">The sequence shown here is derived from an EMBL/GenBank/DDBJ whole genome shotgun (WGS) entry which is preliminary data.</text>
</comment>
<accession>A0A1C7LNY9</accession>
<evidence type="ECO:0000313" key="3">
    <source>
        <dbReference type="EMBL" id="OBZ66268.1"/>
    </source>
</evidence>
<evidence type="ECO:0000256" key="1">
    <source>
        <dbReference type="SAM" id="Coils"/>
    </source>
</evidence>
<dbReference type="EMBL" id="LUGG01000032">
    <property type="protein sequence ID" value="OBZ66268.1"/>
    <property type="molecule type" value="Genomic_DNA"/>
</dbReference>
<reference evidence="3 4" key="1">
    <citation type="submission" date="2016-03" db="EMBL/GenBank/DDBJ databases">
        <title>Whole genome sequencing of Grifola frondosa 9006-11.</title>
        <authorList>
            <person name="Min B."/>
            <person name="Park H."/>
            <person name="Kim J.-G."/>
            <person name="Cho H."/>
            <person name="Oh Y.-L."/>
            <person name="Kong W.-S."/>
            <person name="Choi I.-G."/>
        </authorList>
    </citation>
    <scope>NUCLEOTIDE SEQUENCE [LARGE SCALE GENOMIC DNA]</scope>
    <source>
        <strain evidence="3 4">9006-11</strain>
    </source>
</reference>
<dbReference type="AlphaFoldDB" id="A0A1C7LNY9"/>
<gene>
    <name evidence="3" type="ORF">A0H81_13769</name>
</gene>
<dbReference type="InterPro" id="IPR027417">
    <property type="entry name" value="P-loop_NTPase"/>
</dbReference>
<sequence length="283" mass="32453">MEETGREVALIAVMGPTGSGKTTFINLVSGSNLQVGKSLKSCTDELIDTAGFDDTEKTQADVLREIAAYLKTSYEDGRLLTGIIYMHRISDRRIGGIARESFRLFRKTCGDGAMQNVVIVTNMWGDVRKEDGEARERELMTDSLFFKDALDHGARMLRHHNTLESAHAIIREMMENVPKALNMQREMVDEHRGIADTEAGRVLQMKLDQQEEKHKMEIKVLRDEINRLLEQLKTSSLAHQQEINDLRSAHDRLNRKVEQIEVEKEKLRQPLPLPRWRELCLIM</sequence>
<dbReference type="SUPFAM" id="SSF52540">
    <property type="entry name" value="P-loop containing nucleoside triphosphate hydrolases"/>
    <property type="match status" value="1"/>
</dbReference>
<dbReference type="CDD" id="cd00882">
    <property type="entry name" value="Ras_like_GTPase"/>
    <property type="match status" value="1"/>
</dbReference>
<keyword evidence="1" id="KW-0175">Coiled coil</keyword>
<keyword evidence="4" id="KW-1185">Reference proteome</keyword>
<dbReference type="InterPro" id="IPR011646">
    <property type="entry name" value="KAP_P-loop"/>
</dbReference>
<evidence type="ECO:0000313" key="4">
    <source>
        <dbReference type="Proteomes" id="UP000092993"/>
    </source>
</evidence>
<dbReference type="OrthoDB" id="8954335at2759"/>
<feature type="domain" description="KAP NTPase" evidence="2">
    <location>
        <begin position="10"/>
        <end position="233"/>
    </location>
</feature>
<dbReference type="Proteomes" id="UP000092993">
    <property type="component" value="Unassembled WGS sequence"/>
</dbReference>
<proteinExistence type="predicted"/>